<sequence length="274" mass="30723">MSPSARVALFVISVLFHLLRPAACGQVGCAPAAVDKLRDRLGPAFNPRYMSIDKPPPEPEEPARIYARHTDAVQSDASHAEGDASNLQGDHRTPSFRVDPEFMQDVVEGEIDADPSLRAQRNDKSIDVKPSGVPSKKLLWLEKAVSRGDIKDSEQAQRPPSRELGDLRGSRGRREDDTRKPWGCESRIVWQDLGEDRFPRFLRTVHCKGEPCWFTHFRCQGRAFTVKVLRRANADAPCTDGVRTSLDHLPAGLRENWVFEERAVTFCCDCSSDD</sequence>
<name>A0AAQ4ELP5_AMBAM</name>
<feature type="chain" id="PRO_5043022773" description="Protein trunk" evidence="2">
    <location>
        <begin position="25"/>
        <end position="274"/>
    </location>
</feature>
<dbReference type="AlphaFoldDB" id="A0AAQ4ELP5"/>
<gene>
    <name evidence="3" type="ORF">V5799_031300</name>
</gene>
<keyword evidence="4" id="KW-1185">Reference proteome</keyword>
<evidence type="ECO:0000313" key="4">
    <source>
        <dbReference type="Proteomes" id="UP001321473"/>
    </source>
</evidence>
<dbReference type="PANTHER" id="PTHR39940:SF1">
    <property type="entry name" value="PROTHORACICOTROPIC HORMONE, ISOFORM F"/>
    <property type="match status" value="1"/>
</dbReference>
<keyword evidence="2" id="KW-0732">Signal</keyword>
<feature type="region of interest" description="Disordered" evidence="1">
    <location>
        <begin position="111"/>
        <end position="130"/>
    </location>
</feature>
<dbReference type="SUPFAM" id="SSF57501">
    <property type="entry name" value="Cystine-knot cytokines"/>
    <property type="match status" value="1"/>
</dbReference>
<dbReference type="InterPro" id="IPR029034">
    <property type="entry name" value="Cystine-knot_cytokine"/>
</dbReference>
<evidence type="ECO:0000313" key="3">
    <source>
        <dbReference type="EMBL" id="KAK8775353.1"/>
    </source>
</evidence>
<evidence type="ECO:0000256" key="2">
    <source>
        <dbReference type="SAM" id="SignalP"/>
    </source>
</evidence>
<accession>A0AAQ4ELP5</accession>
<dbReference type="Proteomes" id="UP001321473">
    <property type="component" value="Unassembled WGS sequence"/>
</dbReference>
<organism evidence="3 4">
    <name type="scientific">Amblyomma americanum</name>
    <name type="common">Lone star tick</name>
    <dbReference type="NCBI Taxonomy" id="6943"/>
    <lineage>
        <taxon>Eukaryota</taxon>
        <taxon>Metazoa</taxon>
        <taxon>Ecdysozoa</taxon>
        <taxon>Arthropoda</taxon>
        <taxon>Chelicerata</taxon>
        <taxon>Arachnida</taxon>
        <taxon>Acari</taxon>
        <taxon>Parasitiformes</taxon>
        <taxon>Ixodida</taxon>
        <taxon>Ixodoidea</taxon>
        <taxon>Ixodidae</taxon>
        <taxon>Amblyomminae</taxon>
        <taxon>Amblyomma</taxon>
    </lineage>
</organism>
<reference evidence="3 4" key="1">
    <citation type="journal article" date="2023" name="Arcadia Sci">
        <title>De novo assembly of a long-read Amblyomma americanum tick genome.</title>
        <authorList>
            <person name="Chou S."/>
            <person name="Poskanzer K.E."/>
            <person name="Rollins M."/>
            <person name="Thuy-Boun P.S."/>
        </authorList>
    </citation>
    <scope>NUCLEOTIDE SEQUENCE [LARGE SCALE GENOMIC DNA]</scope>
    <source>
        <strain evidence="3">F_SG_1</strain>
        <tissue evidence="3">Salivary glands</tissue>
    </source>
</reference>
<evidence type="ECO:0000256" key="1">
    <source>
        <dbReference type="SAM" id="MobiDB-lite"/>
    </source>
</evidence>
<dbReference type="InterPro" id="IPR052876">
    <property type="entry name" value="Insect_Hormone_Regulators"/>
</dbReference>
<feature type="signal peptide" evidence="2">
    <location>
        <begin position="1"/>
        <end position="24"/>
    </location>
</feature>
<feature type="region of interest" description="Disordered" evidence="1">
    <location>
        <begin position="149"/>
        <end position="179"/>
    </location>
</feature>
<dbReference type="GO" id="GO:0005102">
    <property type="term" value="F:signaling receptor binding"/>
    <property type="evidence" value="ECO:0007669"/>
    <property type="project" value="TreeGrafter"/>
</dbReference>
<feature type="region of interest" description="Disordered" evidence="1">
    <location>
        <begin position="72"/>
        <end position="96"/>
    </location>
</feature>
<proteinExistence type="predicted"/>
<evidence type="ECO:0008006" key="5">
    <source>
        <dbReference type="Google" id="ProtNLM"/>
    </source>
</evidence>
<dbReference type="EMBL" id="JARKHS020014234">
    <property type="protein sequence ID" value="KAK8775353.1"/>
    <property type="molecule type" value="Genomic_DNA"/>
</dbReference>
<dbReference type="PANTHER" id="PTHR39940">
    <property type="entry name" value="PROTHORACICOTROPIC HORMONE, ISOFORM F"/>
    <property type="match status" value="1"/>
</dbReference>
<dbReference type="Gene3D" id="2.10.90.10">
    <property type="entry name" value="Cystine-knot cytokines"/>
    <property type="match status" value="1"/>
</dbReference>
<comment type="caution">
    <text evidence="3">The sequence shown here is derived from an EMBL/GenBank/DDBJ whole genome shotgun (WGS) entry which is preliminary data.</text>
</comment>
<protein>
    <recommendedName>
        <fullName evidence="5">Protein trunk</fullName>
    </recommendedName>
</protein>